<dbReference type="Proteomes" id="UP000735302">
    <property type="component" value="Unassembled WGS sequence"/>
</dbReference>
<comment type="caution">
    <text evidence="1">The sequence shown here is derived from an EMBL/GenBank/DDBJ whole genome shotgun (WGS) entry which is preliminary data.</text>
</comment>
<name>A0AAV3YUV3_9GAST</name>
<gene>
    <name evidence="1" type="ORF">PoB_001220900</name>
</gene>
<sequence>MMLSDNTAHDHHAVQSHQLLAVFVTSEVMESQWQDTVSRSLRMETNFQTNSELFNSNTLHGNDFKNVQRQTYLVI</sequence>
<evidence type="ECO:0000313" key="1">
    <source>
        <dbReference type="EMBL" id="GFN85703.1"/>
    </source>
</evidence>
<reference evidence="1 2" key="1">
    <citation type="journal article" date="2021" name="Elife">
        <title>Chloroplast acquisition without the gene transfer in kleptoplastic sea slugs, Plakobranchus ocellatus.</title>
        <authorList>
            <person name="Maeda T."/>
            <person name="Takahashi S."/>
            <person name="Yoshida T."/>
            <person name="Shimamura S."/>
            <person name="Takaki Y."/>
            <person name="Nagai Y."/>
            <person name="Toyoda A."/>
            <person name="Suzuki Y."/>
            <person name="Arimoto A."/>
            <person name="Ishii H."/>
            <person name="Satoh N."/>
            <person name="Nishiyama T."/>
            <person name="Hasebe M."/>
            <person name="Maruyama T."/>
            <person name="Minagawa J."/>
            <person name="Obokata J."/>
            <person name="Shigenobu S."/>
        </authorList>
    </citation>
    <scope>NUCLEOTIDE SEQUENCE [LARGE SCALE GENOMIC DNA]</scope>
</reference>
<dbReference type="AlphaFoldDB" id="A0AAV3YUV3"/>
<protein>
    <submittedName>
        <fullName evidence="1">Uncharacterized protein</fullName>
    </submittedName>
</protein>
<organism evidence="1 2">
    <name type="scientific">Plakobranchus ocellatus</name>
    <dbReference type="NCBI Taxonomy" id="259542"/>
    <lineage>
        <taxon>Eukaryota</taxon>
        <taxon>Metazoa</taxon>
        <taxon>Spiralia</taxon>
        <taxon>Lophotrochozoa</taxon>
        <taxon>Mollusca</taxon>
        <taxon>Gastropoda</taxon>
        <taxon>Heterobranchia</taxon>
        <taxon>Euthyneura</taxon>
        <taxon>Panpulmonata</taxon>
        <taxon>Sacoglossa</taxon>
        <taxon>Placobranchoidea</taxon>
        <taxon>Plakobranchidae</taxon>
        <taxon>Plakobranchus</taxon>
    </lineage>
</organism>
<evidence type="ECO:0000313" key="2">
    <source>
        <dbReference type="Proteomes" id="UP000735302"/>
    </source>
</evidence>
<keyword evidence="2" id="KW-1185">Reference proteome</keyword>
<proteinExistence type="predicted"/>
<dbReference type="EMBL" id="BLXT01001455">
    <property type="protein sequence ID" value="GFN85703.1"/>
    <property type="molecule type" value="Genomic_DNA"/>
</dbReference>
<accession>A0AAV3YUV3</accession>